<feature type="region of interest" description="Disordered" evidence="12">
    <location>
        <begin position="58"/>
        <end position="77"/>
    </location>
</feature>
<organism evidence="14 15">
    <name type="scientific">Aquisalimonas asiatica</name>
    <dbReference type="NCBI Taxonomy" id="406100"/>
    <lineage>
        <taxon>Bacteria</taxon>
        <taxon>Pseudomonadati</taxon>
        <taxon>Pseudomonadota</taxon>
        <taxon>Gammaproteobacteria</taxon>
        <taxon>Chromatiales</taxon>
        <taxon>Ectothiorhodospiraceae</taxon>
        <taxon>Aquisalimonas</taxon>
    </lineage>
</organism>
<evidence type="ECO:0000256" key="8">
    <source>
        <dbReference type="ARBA" id="ARBA00022777"/>
    </source>
</evidence>
<reference evidence="14 15" key="1">
    <citation type="submission" date="2016-10" db="EMBL/GenBank/DDBJ databases">
        <authorList>
            <person name="de Groot N.N."/>
        </authorList>
    </citation>
    <scope>NUCLEOTIDE SEQUENCE [LARGE SCALE GENOMIC DNA]</scope>
    <source>
        <strain evidence="14 15">CGMCC 1.6291</strain>
    </source>
</reference>
<evidence type="ECO:0000256" key="2">
    <source>
        <dbReference type="ARBA" id="ARBA00009719"/>
    </source>
</evidence>
<comment type="similarity">
    <text evidence="2">Belongs to the phosphoribulokinase family.</text>
</comment>
<dbReference type="GO" id="GO:0008974">
    <property type="term" value="F:phosphoribulokinase activity"/>
    <property type="evidence" value="ECO:0007669"/>
    <property type="project" value="UniProtKB-EC"/>
</dbReference>
<dbReference type="OrthoDB" id="9773443at2"/>
<evidence type="ECO:0000259" key="13">
    <source>
        <dbReference type="Pfam" id="PF00485"/>
    </source>
</evidence>
<comment type="catalytic activity">
    <reaction evidence="11">
        <text>D-ribulose 5-phosphate + ATP = D-ribulose 1,5-bisphosphate + ADP + H(+)</text>
        <dbReference type="Rhea" id="RHEA:19365"/>
        <dbReference type="ChEBI" id="CHEBI:15378"/>
        <dbReference type="ChEBI" id="CHEBI:30616"/>
        <dbReference type="ChEBI" id="CHEBI:57870"/>
        <dbReference type="ChEBI" id="CHEBI:58121"/>
        <dbReference type="ChEBI" id="CHEBI:456216"/>
        <dbReference type="EC" id="2.7.1.19"/>
    </reaction>
</comment>
<keyword evidence="6" id="KW-0808">Transferase</keyword>
<dbReference type="PRINTS" id="PR00478">
    <property type="entry name" value="PHRIBLKINASE"/>
</dbReference>
<dbReference type="RefSeq" id="WP_091642276.1">
    <property type="nucleotide sequence ID" value="NZ_FOEG01000003.1"/>
</dbReference>
<dbReference type="EC" id="2.7.1.19" evidence="3"/>
<evidence type="ECO:0000313" key="15">
    <source>
        <dbReference type="Proteomes" id="UP000199657"/>
    </source>
</evidence>
<evidence type="ECO:0000313" key="14">
    <source>
        <dbReference type="EMBL" id="SEO80740.1"/>
    </source>
</evidence>
<dbReference type="Pfam" id="PF00485">
    <property type="entry name" value="PRK"/>
    <property type="match status" value="1"/>
</dbReference>
<name>A0A1H8SPP9_9GAMM</name>
<keyword evidence="9" id="KW-0067">ATP-binding</keyword>
<dbReference type="SUPFAM" id="SSF52540">
    <property type="entry name" value="P-loop containing nucleoside triphosphate hydrolases"/>
    <property type="match status" value="1"/>
</dbReference>
<sequence>MTLPADAIPSDDLRSLLQGARRPILLGVAGDSGSGKTTYTHGIRRLLGNDMVTSIPLDGYHREDRAQRRRSGRLPLDPANNHLDLVEEHLRALRAGKPVEVPVYNHQTGCFDAPQIVRPAPVVVIEGLHALYQHLLPQLDFALYVDTDRDVKWRWKFERDVSYRGHDPAELENEIQRREAAYKQWIDFQKTSADVVVKIHESDLGELAHQQYDGPVPDNCYHMEIVTAPVNLHLPALHLPMNLNAAMEADARPFMLAMVPSSYWGKRVNVTHIDGVTPIEAIQQLEEEIMALTGIARDLDSCLVSDEAQNSTMRLAQSLVAWPFLGKVRCLLSQWQHEDLG</sequence>
<dbReference type="NCBIfam" id="NF005655">
    <property type="entry name" value="PRK07429.1"/>
    <property type="match status" value="1"/>
</dbReference>
<dbReference type="Gene3D" id="3.40.50.300">
    <property type="entry name" value="P-loop containing nucleotide triphosphate hydrolases"/>
    <property type="match status" value="1"/>
</dbReference>
<dbReference type="InterPro" id="IPR027417">
    <property type="entry name" value="P-loop_NTPase"/>
</dbReference>
<protein>
    <recommendedName>
        <fullName evidence="3">phosphoribulokinase</fullName>
        <ecNumber evidence="3">2.7.1.19</ecNumber>
    </recommendedName>
    <alternativeName>
        <fullName evidence="10">Phosphopentokinase</fullName>
    </alternativeName>
</protein>
<dbReference type="InterPro" id="IPR006083">
    <property type="entry name" value="PRK/URK"/>
</dbReference>
<evidence type="ECO:0000256" key="5">
    <source>
        <dbReference type="ARBA" id="ARBA00022567"/>
    </source>
</evidence>
<dbReference type="GO" id="GO:0019253">
    <property type="term" value="P:reductive pentose-phosphate cycle"/>
    <property type="evidence" value="ECO:0007669"/>
    <property type="project" value="UniProtKB-KW"/>
</dbReference>
<dbReference type="Proteomes" id="UP000199657">
    <property type="component" value="Unassembled WGS sequence"/>
</dbReference>
<evidence type="ECO:0000256" key="10">
    <source>
        <dbReference type="ARBA" id="ARBA00031382"/>
    </source>
</evidence>
<dbReference type="EMBL" id="FOEG01000003">
    <property type="protein sequence ID" value="SEO80740.1"/>
    <property type="molecule type" value="Genomic_DNA"/>
</dbReference>
<keyword evidence="5" id="KW-0113">Calvin cycle</keyword>
<keyword evidence="8 14" id="KW-0418">Kinase</keyword>
<comment type="pathway">
    <text evidence="1">Carbohydrate biosynthesis; Calvin cycle.</text>
</comment>
<feature type="domain" description="Phosphoribulokinase/uridine kinase" evidence="13">
    <location>
        <begin position="26"/>
        <end position="198"/>
    </location>
</feature>
<dbReference type="STRING" id="406100.SAMN04488052_103124"/>
<keyword evidence="4" id="KW-0602">Photosynthesis</keyword>
<evidence type="ECO:0000256" key="4">
    <source>
        <dbReference type="ARBA" id="ARBA00022531"/>
    </source>
</evidence>
<gene>
    <name evidence="14" type="ORF">SAMN04488052_103124</name>
</gene>
<dbReference type="AlphaFoldDB" id="A0A1H8SPP9"/>
<accession>A0A1H8SPP9</accession>
<evidence type="ECO:0000256" key="6">
    <source>
        <dbReference type="ARBA" id="ARBA00022679"/>
    </source>
</evidence>
<evidence type="ECO:0000256" key="7">
    <source>
        <dbReference type="ARBA" id="ARBA00022741"/>
    </source>
</evidence>
<keyword evidence="7" id="KW-0547">Nucleotide-binding</keyword>
<dbReference type="InterPro" id="IPR006082">
    <property type="entry name" value="PRK"/>
</dbReference>
<evidence type="ECO:0000256" key="1">
    <source>
        <dbReference type="ARBA" id="ARBA00005215"/>
    </source>
</evidence>
<evidence type="ECO:0000256" key="3">
    <source>
        <dbReference type="ARBA" id="ARBA00012042"/>
    </source>
</evidence>
<dbReference type="GO" id="GO:0005524">
    <property type="term" value="F:ATP binding"/>
    <property type="evidence" value="ECO:0007669"/>
    <property type="project" value="UniProtKB-KW"/>
</dbReference>
<evidence type="ECO:0000256" key="12">
    <source>
        <dbReference type="SAM" id="MobiDB-lite"/>
    </source>
</evidence>
<proteinExistence type="inferred from homology"/>
<keyword evidence="15" id="KW-1185">Reference proteome</keyword>
<evidence type="ECO:0000256" key="9">
    <source>
        <dbReference type="ARBA" id="ARBA00022840"/>
    </source>
</evidence>
<evidence type="ECO:0000256" key="11">
    <source>
        <dbReference type="ARBA" id="ARBA00047663"/>
    </source>
</evidence>
<dbReference type="PANTHER" id="PTHR10285">
    <property type="entry name" value="URIDINE KINASE"/>
    <property type="match status" value="1"/>
</dbReference>